<dbReference type="InterPro" id="IPR013563">
    <property type="entry name" value="Oligopep_ABC_C"/>
</dbReference>
<feature type="domain" description="ABC transporter" evidence="6">
    <location>
        <begin position="6"/>
        <end position="257"/>
    </location>
</feature>
<keyword evidence="4" id="KW-0547">Nucleotide-binding</keyword>
<dbReference type="InterPro" id="IPR050319">
    <property type="entry name" value="ABC_transp_ATP-bind"/>
</dbReference>
<keyword evidence="5 7" id="KW-0067">ATP-binding</keyword>
<dbReference type="SUPFAM" id="SSF52540">
    <property type="entry name" value="P-loop containing nucleoside triphosphate hydrolases"/>
    <property type="match status" value="1"/>
</dbReference>
<evidence type="ECO:0000256" key="2">
    <source>
        <dbReference type="ARBA" id="ARBA00005417"/>
    </source>
</evidence>
<evidence type="ECO:0000256" key="3">
    <source>
        <dbReference type="ARBA" id="ARBA00022448"/>
    </source>
</evidence>
<dbReference type="SMART" id="SM00382">
    <property type="entry name" value="AAA"/>
    <property type="match status" value="1"/>
</dbReference>
<dbReference type="PANTHER" id="PTHR43776">
    <property type="entry name" value="TRANSPORT ATP-BINDING PROTEIN"/>
    <property type="match status" value="1"/>
</dbReference>
<protein>
    <submittedName>
        <fullName evidence="7">ABC transporter ATP-binding protein</fullName>
    </submittedName>
</protein>
<evidence type="ECO:0000256" key="5">
    <source>
        <dbReference type="ARBA" id="ARBA00022840"/>
    </source>
</evidence>
<comment type="subcellular location">
    <subcellularLocation>
        <location evidence="1">Cell inner membrane</location>
        <topology evidence="1">Peripheral membrane protein</topology>
    </subcellularLocation>
</comment>
<keyword evidence="3" id="KW-0813">Transport</keyword>
<dbReference type="RefSeq" id="WP_273248451.1">
    <property type="nucleotide sequence ID" value="NZ_VENJ01000005.1"/>
</dbReference>
<gene>
    <name evidence="7" type="ORF">FH759_04045</name>
</gene>
<evidence type="ECO:0000313" key="8">
    <source>
        <dbReference type="Proteomes" id="UP000483078"/>
    </source>
</evidence>
<dbReference type="GO" id="GO:0005886">
    <property type="term" value="C:plasma membrane"/>
    <property type="evidence" value="ECO:0007669"/>
    <property type="project" value="UniProtKB-SubCell"/>
</dbReference>
<reference evidence="7 8" key="1">
    <citation type="submission" date="2019-06" db="EMBL/GenBank/DDBJ databases">
        <title>Enrichment of Autotrophic Halophilic Microorganisms from Red Sea Brine Pool Using Microbial Electrosynthesis System.</title>
        <authorList>
            <person name="Alqahtani M.F."/>
            <person name="Bajracharya S."/>
            <person name="Katuri K.P."/>
            <person name="Ali M."/>
            <person name="Saikaly P.E."/>
        </authorList>
    </citation>
    <scope>NUCLEOTIDE SEQUENCE [LARGE SCALE GENOMIC DNA]</scope>
    <source>
        <strain evidence="7">MES6</strain>
    </source>
</reference>
<dbReference type="InterPro" id="IPR003593">
    <property type="entry name" value="AAA+_ATPase"/>
</dbReference>
<proteinExistence type="inferred from homology"/>
<comment type="caution">
    <text evidence="7">The sequence shown here is derived from an EMBL/GenBank/DDBJ whole genome shotgun (WGS) entry which is preliminary data.</text>
</comment>
<dbReference type="GO" id="GO:0005524">
    <property type="term" value="F:ATP binding"/>
    <property type="evidence" value="ECO:0007669"/>
    <property type="project" value="UniProtKB-KW"/>
</dbReference>
<dbReference type="Proteomes" id="UP000483078">
    <property type="component" value="Unassembled WGS sequence"/>
</dbReference>
<evidence type="ECO:0000256" key="1">
    <source>
        <dbReference type="ARBA" id="ARBA00004417"/>
    </source>
</evidence>
<organism evidence="7 8">
    <name type="scientific">Sediminimonas qiaohouensis</name>
    <dbReference type="NCBI Taxonomy" id="552061"/>
    <lineage>
        <taxon>Bacteria</taxon>
        <taxon>Pseudomonadati</taxon>
        <taxon>Pseudomonadota</taxon>
        <taxon>Alphaproteobacteria</taxon>
        <taxon>Rhodobacterales</taxon>
        <taxon>Roseobacteraceae</taxon>
        <taxon>Sediminimonas</taxon>
    </lineage>
</organism>
<dbReference type="AlphaFoldDB" id="A0A7C9LR09"/>
<dbReference type="PROSITE" id="PS00211">
    <property type="entry name" value="ABC_TRANSPORTER_1"/>
    <property type="match status" value="1"/>
</dbReference>
<dbReference type="PANTHER" id="PTHR43776:SF7">
    <property type="entry name" value="D,D-DIPEPTIDE TRANSPORT ATP-BINDING PROTEIN DDPF-RELATED"/>
    <property type="match status" value="1"/>
</dbReference>
<dbReference type="Pfam" id="PF08352">
    <property type="entry name" value="oligo_HPY"/>
    <property type="match status" value="1"/>
</dbReference>
<dbReference type="GO" id="GO:0055085">
    <property type="term" value="P:transmembrane transport"/>
    <property type="evidence" value="ECO:0007669"/>
    <property type="project" value="UniProtKB-ARBA"/>
</dbReference>
<accession>A0A7C9LR09</accession>
<evidence type="ECO:0000256" key="4">
    <source>
        <dbReference type="ARBA" id="ARBA00022741"/>
    </source>
</evidence>
<comment type="similarity">
    <text evidence="2">Belongs to the ABC transporter superfamily.</text>
</comment>
<dbReference type="PROSITE" id="PS50893">
    <property type="entry name" value="ABC_TRANSPORTER_2"/>
    <property type="match status" value="1"/>
</dbReference>
<dbReference type="GO" id="GO:0016887">
    <property type="term" value="F:ATP hydrolysis activity"/>
    <property type="evidence" value="ECO:0007669"/>
    <property type="project" value="InterPro"/>
</dbReference>
<dbReference type="EMBL" id="VENJ01000005">
    <property type="protein sequence ID" value="MTJ03856.1"/>
    <property type="molecule type" value="Genomic_DNA"/>
</dbReference>
<dbReference type="Gene3D" id="3.40.50.300">
    <property type="entry name" value="P-loop containing nucleotide triphosphate hydrolases"/>
    <property type="match status" value="1"/>
</dbReference>
<dbReference type="InterPro" id="IPR017871">
    <property type="entry name" value="ABC_transporter-like_CS"/>
</dbReference>
<dbReference type="InterPro" id="IPR003439">
    <property type="entry name" value="ABC_transporter-like_ATP-bd"/>
</dbReference>
<evidence type="ECO:0000259" key="6">
    <source>
        <dbReference type="PROSITE" id="PS50893"/>
    </source>
</evidence>
<evidence type="ECO:0000313" key="7">
    <source>
        <dbReference type="EMBL" id="MTJ03856.1"/>
    </source>
</evidence>
<dbReference type="NCBIfam" id="TIGR01727">
    <property type="entry name" value="oligo_HPY"/>
    <property type="match status" value="1"/>
</dbReference>
<dbReference type="GO" id="GO:0015833">
    <property type="term" value="P:peptide transport"/>
    <property type="evidence" value="ECO:0007669"/>
    <property type="project" value="InterPro"/>
</dbReference>
<dbReference type="Pfam" id="PF00005">
    <property type="entry name" value="ABC_tran"/>
    <property type="match status" value="1"/>
</dbReference>
<sequence>MTQPILTLKDVVVEFPGLRGLKGLMAPPEQRHVQAVAGISLDVQPGETVAIVGESGSGKTTLARAINGLVPLAGGEVWFDGMPLHERPDWHAVRRRVAMMFQDPSGSLSPRKTVRDLVLEPFAIHGIKLNDPGAKAADLLATAGLGPDFLARYPHQLSGGQARRVGVARALALDPAMVLADEPTAGLDVSIQGEILNLLNRIKTQHGLTTVIITHNLNILRHVADRVAVMYLGRIVELGEVEQILSTPAHPYTRALMAANPEPDPTARHERITLKGETPALNARPSGCEFHPRCPVARPECAERAPLLGPTPGAGQVACHFPIHKDETNNA</sequence>
<dbReference type="InterPro" id="IPR027417">
    <property type="entry name" value="P-loop_NTPase"/>
</dbReference>
<dbReference type="CDD" id="cd03257">
    <property type="entry name" value="ABC_NikE_OppD_transporters"/>
    <property type="match status" value="1"/>
</dbReference>
<name>A0A7C9LR09_9RHOB</name>